<comment type="caution">
    <text evidence="1">The sequence shown here is derived from an EMBL/GenBank/DDBJ whole genome shotgun (WGS) entry which is preliminary data.</text>
</comment>
<dbReference type="Proteomes" id="UP001558613">
    <property type="component" value="Unassembled WGS sequence"/>
</dbReference>
<evidence type="ECO:0000313" key="2">
    <source>
        <dbReference type="Proteomes" id="UP001558613"/>
    </source>
</evidence>
<sequence>MRVDLLCSAQHLERVNICVQVANIAKQKLAALSTELIENDGKGVDDDDEGLRRGEQKIWETHKMLVSVNKQSYRWRFDCD</sequence>
<gene>
    <name evidence="1" type="ORF">QQF64_003134</name>
</gene>
<organism evidence="1 2">
    <name type="scientific">Cirrhinus molitorella</name>
    <name type="common">mud carp</name>
    <dbReference type="NCBI Taxonomy" id="172907"/>
    <lineage>
        <taxon>Eukaryota</taxon>
        <taxon>Metazoa</taxon>
        <taxon>Chordata</taxon>
        <taxon>Craniata</taxon>
        <taxon>Vertebrata</taxon>
        <taxon>Euteleostomi</taxon>
        <taxon>Actinopterygii</taxon>
        <taxon>Neopterygii</taxon>
        <taxon>Teleostei</taxon>
        <taxon>Ostariophysi</taxon>
        <taxon>Cypriniformes</taxon>
        <taxon>Cyprinidae</taxon>
        <taxon>Labeoninae</taxon>
        <taxon>Labeonini</taxon>
        <taxon>Cirrhinus</taxon>
    </lineage>
</organism>
<keyword evidence="2" id="KW-1185">Reference proteome</keyword>
<reference evidence="1 2" key="1">
    <citation type="submission" date="2023-09" db="EMBL/GenBank/DDBJ databases">
        <authorList>
            <person name="Wang M."/>
        </authorList>
    </citation>
    <scope>NUCLEOTIDE SEQUENCE [LARGE SCALE GENOMIC DNA]</scope>
    <source>
        <strain evidence="1">GT-2023</strain>
        <tissue evidence="1">Liver</tissue>
    </source>
</reference>
<name>A0ABR3MKT7_9TELE</name>
<accession>A0ABR3MKT7</accession>
<proteinExistence type="predicted"/>
<dbReference type="EMBL" id="JAYMGO010000011">
    <property type="protein sequence ID" value="KAL1265107.1"/>
    <property type="molecule type" value="Genomic_DNA"/>
</dbReference>
<protein>
    <submittedName>
        <fullName evidence="1">Uncharacterized protein</fullName>
    </submittedName>
</protein>
<evidence type="ECO:0000313" key="1">
    <source>
        <dbReference type="EMBL" id="KAL1265107.1"/>
    </source>
</evidence>